<reference evidence="9" key="1">
    <citation type="journal article" date="2020" name="Fungal Divers.">
        <title>Resolving the Mortierellaceae phylogeny through synthesis of multi-gene phylogenetics and phylogenomics.</title>
        <authorList>
            <person name="Vandepol N."/>
            <person name="Liber J."/>
            <person name="Desiro A."/>
            <person name="Na H."/>
            <person name="Kennedy M."/>
            <person name="Barry K."/>
            <person name="Grigoriev I.V."/>
            <person name="Miller A.N."/>
            <person name="O'Donnell K."/>
            <person name="Stajich J.E."/>
            <person name="Bonito G."/>
        </authorList>
    </citation>
    <scope>NUCLEOTIDE SEQUENCE</scope>
    <source>
        <strain evidence="9">BC1065</strain>
    </source>
</reference>
<feature type="transmembrane region" description="Helical" evidence="7">
    <location>
        <begin position="42"/>
        <end position="66"/>
    </location>
</feature>
<keyword evidence="3 7" id="KW-0812">Transmembrane</keyword>
<feature type="transmembrane region" description="Helical" evidence="7">
    <location>
        <begin position="303"/>
        <end position="326"/>
    </location>
</feature>
<dbReference type="OrthoDB" id="2130629at2759"/>
<evidence type="ECO:0000256" key="3">
    <source>
        <dbReference type="ARBA" id="ARBA00022692"/>
    </source>
</evidence>
<dbReference type="PRINTS" id="PR01036">
    <property type="entry name" value="TCRTETB"/>
</dbReference>
<evidence type="ECO:0000256" key="1">
    <source>
        <dbReference type="ARBA" id="ARBA00004141"/>
    </source>
</evidence>
<dbReference type="GO" id="GO:0016020">
    <property type="term" value="C:membrane"/>
    <property type="evidence" value="ECO:0007669"/>
    <property type="project" value="UniProtKB-SubCell"/>
</dbReference>
<protein>
    <recommendedName>
        <fullName evidence="8">Major facilitator superfamily (MFS) profile domain-containing protein</fullName>
    </recommendedName>
</protein>
<feature type="transmembrane region" description="Helical" evidence="7">
    <location>
        <begin position="169"/>
        <end position="192"/>
    </location>
</feature>
<keyword evidence="2" id="KW-0813">Transport</keyword>
<feature type="transmembrane region" description="Helical" evidence="7">
    <location>
        <begin position="109"/>
        <end position="126"/>
    </location>
</feature>
<dbReference type="GO" id="GO:0022857">
    <property type="term" value="F:transmembrane transporter activity"/>
    <property type="evidence" value="ECO:0007669"/>
    <property type="project" value="InterPro"/>
</dbReference>
<feature type="region of interest" description="Disordered" evidence="6">
    <location>
        <begin position="569"/>
        <end position="590"/>
    </location>
</feature>
<evidence type="ECO:0000256" key="5">
    <source>
        <dbReference type="ARBA" id="ARBA00023136"/>
    </source>
</evidence>
<feature type="transmembrane region" description="Helical" evidence="7">
    <location>
        <begin position="233"/>
        <end position="253"/>
    </location>
</feature>
<dbReference type="InterPro" id="IPR020846">
    <property type="entry name" value="MFS_dom"/>
</dbReference>
<dbReference type="PROSITE" id="PS50850">
    <property type="entry name" value="MFS"/>
    <property type="match status" value="1"/>
</dbReference>
<keyword evidence="10" id="KW-1185">Reference proteome</keyword>
<feature type="transmembrane region" description="Helical" evidence="7">
    <location>
        <begin position="265"/>
        <end position="282"/>
    </location>
</feature>
<feature type="transmembrane region" description="Helical" evidence="7">
    <location>
        <begin position="338"/>
        <end position="355"/>
    </location>
</feature>
<comment type="subcellular location">
    <subcellularLocation>
        <location evidence="1">Membrane</location>
        <topology evidence="1">Multi-pass membrane protein</topology>
    </subcellularLocation>
</comment>
<dbReference type="InterPro" id="IPR011701">
    <property type="entry name" value="MFS"/>
</dbReference>
<gene>
    <name evidence="9" type="ORF">DFQ27_008744</name>
</gene>
<feature type="transmembrane region" description="Helical" evidence="7">
    <location>
        <begin position="367"/>
        <end position="385"/>
    </location>
</feature>
<dbReference type="PANTHER" id="PTHR42718:SF9">
    <property type="entry name" value="MAJOR FACILITATOR SUPERFAMILY MULTIDRUG TRANSPORTER MFSC"/>
    <property type="match status" value="1"/>
</dbReference>
<dbReference type="SUPFAM" id="SSF103473">
    <property type="entry name" value="MFS general substrate transporter"/>
    <property type="match status" value="1"/>
</dbReference>
<feature type="transmembrane region" description="Helical" evidence="7">
    <location>
        <begin position="432"/>
        <end position="455"/>
    </location>
</feature>
<dbReference type="Gene3D" id="1.20.1720.10">
    <property type="entry name" value="Multidrug resistance protein D"/>
    <property type="match status" value="1"/>
</dbReference>
<dbReference type="InterPro" id="IPR036259">
    <property type="entry name" value="MFS_trans_sf"/>
</dbReference>
<proteinExistence type="predicted"/>
<feature type="transmembrane region" description="Helical" evidence="7">
    <location>
        <begin position="391"/>
        <end position="411"/>
    </location>
</feature>
<dbReference type="Pfam" id="PF07690">
    <property type="entry name" value="MFS_1"/>
    <property type="match status" value="1"/>
</dbReference>
<dbReference type="EMBL" id="JAAAJB010000075">
    <property type="protein sequence ID" value="KAG0267453.1"/>
    <property type="molecule type" value="Genomic_DNA"/>
</dbReference>
<feature type="transmembrane region" description="Helical" evidence="7">
    <location>
        <begin position="78"/>
        <end position="97"/>
    </location>
</feature>
<dbReference type="Proteomes" id="UP000807716">
    <property type="component" value="Unassembled WGS sequence"/>
</dbReference>
<dbReference type="AlphaFoldDB" id="A0A9P6QFG9"/>
<dbReference type="Gene3D" id="1.20.1250.20">
    <property type="entry name" value="MFS general substrate transporter like domains"/>
    <property type="match status" value="1"/>
</dbReference>
<dbReference type="PANTHER" id="PTHR42718">
    <property type="entry name" value="MAJOR FACILITATOR SUPERFAMILY MULTIDRUG TRANSPORTER MFSC"/>
    <property type="match status" value="1"/>
</dbReference>
<evidence type="ECO:0000259" key="8">
    <source>
        <dbReference type="PROSITE" id="PS50850"/>
    </source>
</evidence>
<feature type="transmembrane region" description="Helical" evidence="7">
    <location>
        <begin position="138"/>
        <end position="157"/>
    </location>
</feature>
<sequence>MPGSISSTKRPSLSEATGDMAVVLPTRPLTKFEQFSVRFHPLMLYVVSLAQFLDIVNGAAMTVAMVPIAQQLHFRQSQMQWIISAYALAFGGLLLLAGRTGDIYGHKRVFLLGLSWFALWSLVNGFGSSPVMFCISRALQGAGAAFTIPTALALISTNYPAGPARTRALAVWGAFGGMGAVTGLLLSGALTSTIGWEYLFRITAIVSLLLVGVGVFAIPFTIEKEEKTGPRKLDVGGAFLVTAGVICVIYYITSAEVEGWGSPRSLPVLAVGVLMLAGFLWLESRLSYAIMPFHIWKHRAFSSAVIVTFVMQAQFQGFLYYSTLIFQKVLGYDIMKTALSYLVHGLTAIVAYSLMGKYLPRLSLKPFMLMGFFLIGLSSLLFAFVTPTTSYWTLPFIGLIVNVIGLGFTMMPGQIAALGDAANEDQGVVGSIYNLALQIGSPFGLALLTVISQTVTGSETGKTPEQLMNGYQKALFGDTGLAVLGFLLTLVLLPNIRPKTAAVDLLVEETDLEAGGKEAIDEKNQSTSTLEDPMAAKTATTTIIGGDKTEFGEEKRTSPPMVYEYTLRRTKSGQSDRSHPHASAQGGDKQEILAEQGGDKEEIVVVEQLHPIDPTQQAMAMTNAATRFV</sequence>
<comment type="caution">
    <text evidence="9">The sequence shown here is derived from an EMBL/GenBank/DDBJ whole genome shotgun (WGS) entry which is preliminary data.</text>
</comment>
<evidence type="ECO:0000256" key="6">
    <source>
        <dbReference type="SAM" id="MobiDB-lite"/>
    </source>
</evidence>
<evidence type="ECO:0000256" key="2">
    <source>
        <dbReference type="ARBA" id="ARBA00022448"/>
    </source>
</evidence>
<accession>A0A9P6QFG9</accession>
<evidence type="ECO:0000313" key="10">
    <source>
        <dbReference type="Proteomes" id="UP000807716"/>
    </source>
</evidence>
<feature type="domain" description="Major facilitator superfamily (MFS) profile" evidence="8">
    <location>
        <begin position="43"/>
        <end position="497"/>
    </location>
</feature>
<organism evidence="9 10">
    <name type="scientific">Actinomortierella ambigua</name>
    <dbReference type="NCBI Taxonomy" id="1343610"/>
    <lineage>
        <taxon>Eukaryota</taxon>
        <taxon>Fungi</taxon>
        <taxon>Fungi incertae sedis</taxon>
        <taxon>Mucoromycota</taxon>
        <taxon>Mortierellomycotina</taxon>
        <taxon>Mortierellomycetes</taxon>
        <taxon>Mortierellales</taxon>
        <taxon>Mortierellaceae</taxon>
        <taxon>Actinomortierella</taxon>
    </lineage>
</organism>
<keyword evidence="5 7" id="KW-0472">Membrane</keyword>
<feature type="transmembrane region" description="Helical" evidence="7">
    <location>
        <begin position="475"/>
        <end position="493"/>
    </location>
</feature>
<keyword evidence="4 7" id="KW-1133">Transmembrane helix</keyword>
<feature type="transmembrane region" description="Helical" evidence="7">
    <location>
        <begin position="198"/>
        <end position="221"/>
    </location>
</feature>
<name>A0A9P6QFG9_9FUNG</name>
<evidence type="ECO:0000256" key="4">
    <source>
        <dbReference type="ARBA" id="ARBA00022989"/>
    </source>
</evidence>
<evidence type="ECO:0000256" key="7">
    <source>
        <dbReference type="SAM" id="Phobius"/>
    </source>
</evidence>
<evidence type="ECO:0000313" key="9">
    <source>
        <dbReference type="EMBL" id="KAG0267453.1"/>
    </source>
</evidence>